<accession>A0A6A6PV97</accession>
<dbReference type="PROSITE" id="PS00463">
    <property type="entry name" value="ZN2_CY6_FUNGAL_1"/>
    <property type="match status" value="1"/>
</dbReference>
<dbReference type="InterPro" id="IPR001138">
    <property type="entry name" value="Zn2Cys6_DnaBD"/>
</dbReference>
<dbReference type="GO" id="GO:0000976">
    <property type="term" value="F:transcription cis-regulatory region binding"/>
    <property type="evidence" value="ECO:0007669"/>
    <property type="project" value="TreeGrafter"/>
</dbReference>
<evidence type="ECO:0000256" key="1">
    <source>
        <dbReference type="ARBA" id="ARBA00004123"/>
    </source>
</evidence>
<dbReference type="CDD" id="cd12148">
    <property type="entry name" value="fungal_TF_MHR"/>
    <property type="match status" value="1"/>
</dbReference>
<dbReference type="CDD" id="cd00067">
    <property type="entry name" value="GAL4"/>
    <property type="match status" value="1"/>
</dbReference>
<dbReference type="PROSITE" id="PS50048">
    <property type="entry name" value="ZN2_CY6_FUNGAL_2"/>
    <property type="match status" value="1"/>
</dbReference>
<dbReference type="PANTHER" id="PTHR37534">
    <property type="entry name" value="TRANSCRIPTIONAL ACTIVATOR PROTEIN UGA3"/>
    <property type="match status" value="1"/>
</dbReference>
<dbReference type="Gene3D" id="4.10.240.10">
    <property type="entry name" value="Zn(2)-C6 fungal-type DNA-binding domain"/>
    <property type="match status" value="1"/>
</dbReference>
<organism evidence="5 6">
    <name type="scientific">Neohortaea acidophila</name>
    <dbReference type="NCBI Taxonomy" id="245834"/>
    <lineage>
        <taxon>Eukaryota</taxon>
        <taxon>Fungi</taxon>
        <taxon>Dikarya</taxon>
        <taxon>Ascomycota</taxon>
        <taxon>Pezizomycotina</taxon>
        <taxon>Dothideomycetes</taxon>
        <taxon>Dothideomycetidae</taxon>
        <taxon>Mycosphaerellales</taxon>
        <taxon>Teratosphaeriaceae</taxon>
        <taxon>Neohortaea</taxon>
    </lineage>
</organism>
<dbReference type="EMBL" id="MU001634">
    <property type="protein sequence ID" value="KAF2483912.1"/>
    <property type="molecule type" value="Genomic_DNA"/>
</dbReference>
<dbReference type="GO" id="GO:0000981">
    <property type="term" value="F:DNA-binding transcription factor activity, RNA polymerase II-specific"/>
    <property type="evidence" value="ECO:0007669"/>
    <property type="project" value="InterPro"/>
</dbReference>
<keyword evidence="6" id="KW-1185">Reference proteome</keyword>
<dbReference type="InterPro" id="IPR021858">
    <property type="entry name" value="Fun_TF"/>
</dbReference>
<feature type="compositionally biased region" description="Polar residues" evidence="3">
    <location>
        <begin position="189"/>
        <end position="229"/>
    </location>
</feature>
<sequence>MAPRSRTGCLTCRQRKLKCSEERPVCAQCTKASRECIPASGITFRHQQNPSMNAEDHGEGSLKNFYGYKETFGKHTTWVEIPKDLTFVHTSNPYDDGDDRPGGIAGYDDGDTTFMTDDLASFHDTHAGAELDLHPTTYPSYATHGLEALSAVASQDQYSFAPPPSSMDTHDQTSPRQSAVQGLQPGPPATSQNIDYILNPSSAKGASPAISNLDPQLHSPTNSAKQAYVSSPEAHQSPFEHVRTSSYSPAHDRASLRRKGSSRGGGGARGAAITEPELAFLLRHYSECMGFWMDIFDHGLFFSSHVPTLAGLARVNGRKAVMGGQITAKRQSLTEKWPGPRMSAEAWRHLARQYYDLAVSLLRQALAGATRPSVPEGATPGTISDIQGHPLPSTDSDELVAATAVLCVYEFFDVSGAEWNRHLDGVQSLFDIANDRMMDLTRPPSPAAVTDSITQRLAATLGGPRPGLSKGRRGVFWCFVRQDMLSAFINNTHTRVDTSDLAAWRSAGLKIAPDGFVYPSNPSHADYIAENAMADDMICNAFIWLLAKLVNFLVTPHSVTNQPSLIGPQTKRQNLFTETWEELDAQLQTWYDSLPDSFVASAIRQPENENRIEEKWFPKSMCASTMQWWHFARIQMLHNKPYVAPAPISSSDKSHLLGAATPGMNLAQQHANYASITRQCHEHAKEIVAIGLGRSDEGARVHSVQPLWTAGLVLGMHDEKAEFGPQIDMWRRSIIEQLRGIETDTGWASEYRVHSLLELWGLPAYWQLEEAE</sequence>
<dbReference type="GO" id="GO:0005634">
    <property type="term" value="C:nucleus"/>
    <property type="evidence" value="ECO:0007669"/>
    <property type="project" value="UniProtKB-SubCell"/>
</dbReference>
<dbReference type="Pfam" id="PF11951">
    <property type="entry name" value="Fungal_trans_2"/>
    <property type="match status" value="1"/>
</dbReference>
<evidence type="ECO:0000313" key="5">
    <source>
        <dbReference type="EMBL" id="KAF2483912.1"/>
    </source>
</evidence>
<dbReference type="OrthoDB" id="5418899at2759"/>
<dbReference type="GO" id="GO:0045944">
    <property type="term" value="P:positive regulation of transcription by RNA polymerase II"/>
    <property type="evidence" value="ECO:0007669"/>
    <property type="project" value="TreeGrafter"/>
</dbReference>
<dbReference type="Proteomes" id="UP000799767">
    <property type="component" value="Unassembled WGS sequence"/>
</dbReference>
<feature type="domain" description="Zn(2)-C6 fungal-type" evidence="4">
    <location>
        <begin position="8"/>
        <end position="36"/>
    </location>
</feature>
<name>A0A6A6PV97_9PEZI</name>
<dbReference type="AlphaFoldDB" id="A0A6A6PV97"/>
<gene>
    <name evidence="5" type="ORF">BDY17DRAFT_249552</name>
</gene>
<dbReference type="SMART" id="SM00066">
    <property type="entry name" value="GAL4"/>
    <property type="match status" value="1"/>
</dbReference>
<reference evidence="5" key="1">
    <citation type="journal article" date="2020" name="Stud. Mycol.">
        <title>101 Dothideomycetes genomes: a test case for predicting lifestyles and emergence of pathogens.</title>
        <authorList>
            <person name="Haridas S."/>
            <person name="Albert R."/>
            <person name="Binder M."/>
            <person name="Bloem J."/>
            <person name="Labutti K."/>
            <person name="Salamov A."/>
            <person name="Andreopoulos B."/>
            <person name="Baker S."/>
            <person name="Barry K."/>
            <person name="Bills G."/>
            <person name="Bluhm B."/>
            <person name="Cannon C."/>
            <person name="Castanera R."/>
            <person name="Culley D."/>
            <person name="Daum C."/>
            <person name="Ezra D."/>
            <person name="Gonzalez J."/>
            <person name="Henrissat B."/>
            <person name="Kuo A."/>
            <person name="Liang C."/>
            <person name="Lipzen A."/>
            <person name="Lutzoni F."/>
            <person name="Magnuson J."/>
            <person name="Mondo S."/>
            <person name="Nolan M."/>
            <person name="Ohm R."/>
            <person name="Pangilinan J."/>
            <person name="Park H.-J."/>
            <person name="Ramirez L."/>
            <person name="Alfaro M."/>
            <person name="Sun H."/>
            <person name="Tritt A."/>
            <person name="Yoshinaga Y."/>
            <person name="Zwiers L.-H."/>
            <person name="Turgeon B."/>
            <person name="Goodwin S."/>
            <person name="Spatafora J."/>
            <person name="Crous P."/>
            <person name="Grigoriev I."/>
        </authorList>
    </citation>
    <scope>NUCLEOTIDE SEQUENCE</scope>
    <source>
        <strain evidence="5">CBS 113389</strain>
    </source>
</reference>
<protein>
    <recommendedName>
        <fullName evidence="4">Zn(2)-C6 fungal-type domain-containing protein</fullName>
    </recommendedName>
</protein>
<dbReference type="GeneID" id="54471993"/>
<evidence type="ECO:0000256" key="3">
    <source>
        <dbReference type="SAM" id="MobiDB-lite"/>
    </source>
</evidence>
<dbReference type="InterPro" id="IPR036864">
    <property type="entry name" value="Zn2-C6_fun-type_DNA-bd_sf"/>
</dbReference>
<proteinExistence type="predicted"/>
<evidence type="ECO:0000313" key="6">
    <source>
        <dbReference type="Proteomes" id="UP000799767"/>
    </source>
</evidence>
<evidence type="ECO:0000256" key="2">
    <source>
        <dbReference type="ARBA" id="ARBA00023242"/>
    </source>
</evidence>
<evidence type="ECO:0000259" key="4">
    <source>
        <dbReference type="PROSITE" id="PS50048"/>
    </source>
</evidence>
<dbReference type="PANTHER" id="PTHR37534:SF9">
    <property type="entry name" value="ZN(II)2CYS6 TRANSCRIPTION FACTOR (EUROFUNG)"/>
    <property type="match status" value="1"/>
</dbReference>
<dbReference type="SUPFAM" id="SSF57701">
    <property type="entry name" value="Zn2/Cys6 DNA-binding domain"/>
    <property type="match status" value="1"/>
</dbReference>
<dbReference type="GO" id="GO:0008270">
    <property type="term" value="F:zinc ion binding"/>
    <property type="evidence" value="ECO:0007669"/>
    <property type="project" value="InterPro"/>
</dbReference>
<comment type="subcellular location">
    <subcellularLocation>
        <location evidence="1">Nucleus</location>
    </subcellularLocation>
</comment>
<feature type="region of interest" description="Disordered" evidence="3">
    <location>
        <begin position="370"/>
        <end position="390"/>
    </location>
</feature>
<dbReference type="Pfam" id="PF00172">
    <property type="entry name" value="Zn_clus"/>
    <property type="match status" value="1"/>
</dbReference>
<keyword evidence="2" id="KW-0539">Nucleus</keyword>
<feature type="region of interest" description="Disordered" evidence="3">
    <location>
        <begin position="158"/>
        <end position="270"/>
    </location>
</feature>
<dbReference type="RefSeq" id="XP_033590482.1">
    <property type="nucleotide sequence ID" value="XM_033730991.1"/>
</dbReference>